<accession>A0AA49JEC6</accession>
<dbReference type="AlphaFoldDB" id="A0AA49JEC6"/>
<feature type="domain" description="PRC-barrel" evidence="2">
    <location>
        <begin position="12"/>
        <end position="82"/>
    </location>
</feature>
<evidence type="ECO:0000256" key="1">
    <source>
        <dbReference type="SAM" id="MobiDB-lite"/>
    </source>
</evidence>
<feature type="region of interest" description="Disordered" evidence="1">
    <location>
        <begin position="126"/>
        <end position="166"/>
    </location>
</feature>
<dbReference type="InterPro" id="IPR011033">
    <property type="entry name" value="PRC_barrel-like_sf"/>
</dbReference>
<dbReference type="InterPro" id="IPR027275">
    <property type="entry name" value="PRC-brl_dom"/>
</dbReference>
<sequence>MIPKFLSIKDHILDKTVHDTAEEKVGVIQDVFINPDTNKPVFVFLSEGGFLGLGSDTYALPWPMLEFNTNSGAILLQVRRDKLTKAPKVDMEKLKNYDRKEVEQLFDYYGYRDFLAKGDVHQEDYQAERNTNHPHEGYEGAAKITGEGPESQPADEMDYDKMKGLK</sequence>
<dbReference type="SUPFAM" id="SSF50346">
    <property type="entry name" value="PRC-barrel domain"/>
    <property type="match status" value="1"/>
</dbReference>
<evidence type="ECO:0000259" key="2">
    <source>
        <dbReference type="Pfam" id="PF05239"/>
    </source>
</evidence>
<reference evidence="3" key="1">
    <citation type="journal article" date="2023" name="Comput. Struct. Biotechnol. J.">
        <title>Discovery of a novel marine Bacteroidetes with a rich repertoire of carbohydrate-active enzymes.</title>
        <authorList>
            <person name="Chen B."/>
            <person name="Liu G."/>
            <person name="Chen Q."/>
            <person name="Wang H."/>
            <person name="Liu L."/>
            <person name="Tang K."/>
        </authorList>
    </citation>
    <scope>NUCLEOTIDE SEQUENCE</scope>
    <source>
        <strain evidence="3">TK19036</strain>
    </source>
</reference>
<dbReference type="PANTHER" id="PTHR36505:SF1">
    <property type="entry name" value="BLR1072 PROTEIN"/>
    <property type="match status" value="1"/>
</dbReference>
<gene>
    <name evidence="3" type="ORF">K4G66_04225</name>
</gene>
<dbReference type="Gene3D" id="2.30.30.240">
    <property type="entry name" value="PRC-barrel domain"/>
    <property type="match status" value="1"/>
</dbReference>
<organism evidence="3">
    <name type="scientific">Roseihalotalea indica</name>
    <dbReference type="NCBI Taxonomy" id="2867963"/>
    <lineage>
        <taxon>Bacteria</taxon>
        <taxon>Pseudomonadati</taxon>
        <taxon>Bacteroidota</taxon>
        <taxon>Cytophagia</taxon>
        <taxon>Cytophagales</taxon>
        <taxon>Catalimonadaceae</taxon>
        <taxon>Roseihalotalea</taxon>
    </lineage>
</organism>
<name>A0AA49JEC6_9BACT</name>
<protein>
    <submittedName>
        <fullName evidence="3">PRC-barrel domain-containing protein</fullName>
    </submittedName>
</protein>
<reference evidence="3" key="2">
    <citation type="journal article" date="2024" name="Antonie Van Leeuwenhoek">
        <title>Roseihalotalea indica gen. nov., sp. nov., a halophilic Bacteroidetes from mesopelagic Southwest Indian Ocean with higher carbohydrate metabolic potential.</title>
        <authorList>
            <person name="Chen B."/>
            <person name="Zhang M."/>
            <person name="Lin D."/>
            <person name="Ye J."/>
            <person name="Tang K."/>
        </authorList>
    </citation>
    <scope>NUCLEOTIDE SEQUENCE</scope>
    <source>
        <strain evidence="3">TK19036</strain>
    </source>
</reference>
<dbReference type="Pfam" id="PF05239">
    <property type="entry name" value="PRC"/>
    <property type="match status" value="1"/>
</dbReference>
<feature type="compositionally biased region" description="Basic and acidic residues" evidence="1">
    <location>
        <begin position="126"/>
        <end position="138"/>
    </location>
</feature>
<dbReference type="PANTHER" id="PTHR36505">
    <property type="entry name" value="BLR1072 PROTEIN"/>
    <property type="match status" value="1"/>
</dbReference>
<evidence type="ECO:0000313" key="3">
    <source>
        <dbReference type="EMBL" id="WKN37913.1"/>
    </source>
</evidence>
<proteinExistence type="predicted"/>
<dbReference type="EMBL" id="CP120682">
    <property type="protein sequence ID" value="WKN37913.1"/>
    <property type="molecule type" value="Genomic_DNA"/>
</dbReference>